<dbReference type="Proteomes" id="UP001266305">
    <property type="component" value="Unassembled WGS sequence"/>
</dbReference>
<accession>A0ABQ9VFQ0</accession>
<comment type="caution">
    <text evidence="2">The sequence shown here is derived from an EMBL/GenBank/DDBJ whole genome shotgun (WGS) entry which is preliminary data.</text>
</comment>
<evidence type="ECO:0000313" key="3">
    <source>
        <dbReference type="Proteomes" id="UP001266305"/>
    </source>
</evidence>
<protein>
    <submittedName>
        <fullName evidence="2">Uncharacterized protein</fullName>
    </submittedName>
</protein>
<proteinExistence type="predicted"/>
<feature type="non-terminal residue" evidence="2">
    <location>
        <position position="1"/>
    </location>
</feature>
<keyword evidence="3" id="KW-1185">Reference proteome</keyword>
<dbReference type="EMBL" id="JASSZA010000006">
    <property type="protein sequence ID" value="KAK2108197.1"/>
    <property type="molecule type" value="Genomic_DNA"/>
</dbReference>
<feature type="region of interest" description="Disordered" evidence="1">
    <location>
        <begin position="1"/>
        <end position="51"/>
    </location>
</feature>
<gene>
    <name evidence="2" type="ORF">P7K49_013362</name>
</gene>
<feature type="compositionally biased region" description="Basic and acidic residues" evidence="1">
    <location>
        <begin position="20"/>
        <end position="29"/>
    </location>
</feature>
<sequence>LNISNEETEPELTTFMGQERNVEKGRERLTLSGGPHTPDSGLLPPIGLNNS</sequence>
<feature type="compositionally biased region" description="Acidic residues" evidence="1">
    <location>
        <begin position="1"/>
        <end position="10"/>
    </location>
</feature>
<reference evidence="2 3" key="1">
    <citation type="submission" date="2023-05" db="EMBL/GenBank/DDBJ databases">
        <title>B98-5 Cell Line De Novo Hybrid Assembly: An Optical Mapping Approach.</title>
        <authorList>
            <person name="Kananen K."/>
            <person name="Auerbach J.A."/>
            <person name="Kautto E."/>
            <person name="Blachly J.S."/>
        </authorList>
    </citation>
    <scope>NUCLEOTIDE SEQUENCE [LARGE SCALE GENOMIC DNA]</scope>
    <source>
        <strain evidence="2">B95-8</strain>
        <tissue evidence="2">Cell line</tissue>
    </source>
</reference>
<organism evidence="2 3">
    <name type="scientific">Saguinus oedipus</name>
    <name type="common">Cotton-top tamarin</name>
    <name type="synonym">Oedipomidas oedipus</name>
    <dbReference type="NCBI Taxonomy" id="9490"/>
    <lineage>
        <taxon>Eukaryota</taxon>
        <taxon>Metazoa</taxon>
        <taxon>Chordata</taxon>
        <taxon>Craniata</taxon>
        <taxon>Vertebrata</taxon>
        <taxon>Euteleostomi</taxon>
        <taxon>Mammalia</taxon>
        <taxon>Eutheria</taxon>
        <taxon>Euarchontoglires</taxon>
        <taxon>Primates</taxon>
        <taxon>Haplorrhini</taxon>
        <taxon>Platyrrhini</taxon>
        <taxon>Cebidae</taxon>
        <taxon>Callitrichinae</taxon>
        <taxon>Saguinus</taxon>
    </lineage>
</organism>
<feature type="non-terminal residue" evidence="2">
    <location>
        <position position="51"/>
    </location>
</feature>
<evidence type="ECO:0000256" key="1">
    <source>
        <dbReference type="SAM" id="MobiDB-lite"/>
    </source>
</evidence>
<name>A0ABQ9VFQ0_SAGOE</name>
<evidence type="ECO:0000313" key="2">
    <source>
        <dbReference type="EMBL" id="KAK2108197.1"/>
    </source>
</evidence>